<proteinExistence type="inferred from homology"/>
<keyword evidence="5" id="KW-1185">Reference proteome</keyword>
<dbReference type="CDD" id="cd00586">
    <property type="entry name" value="4HBT"/>
    <property type="match status" value="1"/>
</dbReference>
<dbReference type="STRING" id="49280.A9996_05825"/>
<dbReference type="InterPro" id="IPR050563">
    <property type="entry name" value="4-hydroxybenzoyl-CoA_TE"/>
</dbReference>
<dbReference type="OrthoDB" id="9801517at2"/>
<dbReference type="EMBL" id="QLLQ01000005">
    <property type="protein sequence ID" value="RAJ24823.1"/>
    <property type="molecule type" value="Genomic_DNA"/>
</dbReference>
<dbReference type="PANTHER" id="PTHR31793:SF27">
    <property type="entry name" value="NOVEL THIOESTERASE SUPERFAMILY DOMAIN AND SAPOSIN A-TYPE DOMAIN CONTAINING PROTEIN (0610012H03RIK)"/>
    <property type="match status" value="1"/>
</dbReference>
<reference evidence="4 5" key="1">
    <citation type="submission" date="2018-06" db="EMBL/GenBank/DDBJ databases">
        <title>Genomic Encyclopedia of Archaeal and Bacterial Type Strains, Phase II (KMG-II): from individual species to whole genera.</title>
        <authorList>
            <person name="Goeker M."/>
        </authorList>
    </citation>
    <scope>NUCLEOTIDE SEQUENCE [LARGE SCALE GENOMIC DNA]</scope>
    <source>
        <strain evidence="4 5">DSM 12408</strain>
    </source>
</reference>
<dbReference type="SUPFAM" id="SSF54637">
    <property type="entry name" value="Thioesterase/thiol ester dehydrase-isomerase"/>
    <property type="match status" value="1"/>
</dbReference>
<comment type="similarity">
    <text evidence="1">Belongs to the 4-hydroxybenzoyl-CoA thioesterase family.</text>
</comment>
<gene>
    <name evidence="4" type="ORF">LX77_01822</name>
</gene>
<dbReference type="GO" id="GO:0047617">
    <property type="term" value="F:fatty acyl-CoA hydrolase activity"/>
    <property type="evidence" value="ECO:0007669"/>
    <property type="project" value="TreeGrafter"/>
</dbReference>
<dbReference type="InterPro" id="IPR029069">
    <property type="entry name" value="HotDog_dom_sf"/>
</dbReference>
<sequence>MKTFEEHIIVAQDDLDNLNHVNNVRYVQWVQDIAEHHWHAKATKEIIDDYFWVLLKHHIDYKNPAILGDVLKLKTYIKKSGGVTCIRMVEIYDKNTDKLLTSSETTWCLISQKTMKPSRITEEIRTLFS</sequence>
<accession>A0A1A7R6B7</accession>
<evidence type="ECO:0000256" key="1">
    <source>
        <dbReference type="ARBA" id="ARBA00005953"/>
    </source>
</evidence>
<evidence type="ECO:0000256" key="2">
    <source>
        <dbReference type="ARBA" id="ARBA00022801"/>
    </source>
</evidence>
<name>A0A1A7R6B7_9FLAO</name>
<organism evidence="4 5">
    <name type="scientific">Gelidibacter algens</name>
    <dbReference type="NCBI Taxonomy" id="49280"/>
    <lineage>
        <taxon>Bacteria</taxon>
        <taxon>Pseudomonadati</taxon>
        <taxon>Bacteroidota</taxon>
        <taxon>Flavobacteriia</taxon>
        <taxon>Flavobacteriales</taxon>
        <taxon>Flavobacteriaceae</taxon>
        <taxon>Gelidibacter</taxon>
    </lineage>
</organism>
<comment type="caution">
    <text evidence="4">The sequence shown here is derived from an EMBL/GenBank/DDBJ whole genome shotgun (WGS) entry which is preliminary data.</text>
</comment>
<evidence type="ECO:0000313" key="4">
    <source>
        <dbReference type="EMBL" id="RAJ24823.1"/>
    </source>
</evidence>
<dbReference type="Pfam" id="PF01643">
    <property type="entry name" value="Acyl-ACP_TE"/>
    <property type="match status" value="1"/>
</dbReference>
<dbReference type="Proteomes" id="UP000248987">
    <property type="component" value="Unassembled WGS sequence"/>
</dbReference>
<feature type="domain" description="Acyl-ACP thioesterase N-terminal hotdog" evidence="3">
    <location>
        <begin position="2"/>
        <end position="126"/>
    </location>
</feature>
<dbReference type="Gene3D" id="3.10.129.10">
    <property type="entry name" value="Hotdog Thioesterase"/>
    <property type="match status" value="1"/>
</dbReference>
<evidence type="ECO:0000313" key="5">
    <source>
        <dbReference type="Proteomes" id="UP000248987"/>
    </source>
</evidence>
<dbReference type="RefSeq" id="WP_066432152.1">
    <property type="nucleotide sequence ID" value="NZ_LZRN01000008.1"/>
</dbReference>
<dbReference type="InterPro" id="IPR002864">
    <property type="entry name" value="Acyl-ACP_thioesterase_NHD"/>
</dbReference>
<dbReference type="AlphaFoldDB" id="A0A1A7R6B7"/>
<dbReference type="GO" id="GO:0006633">
    <property type="term" value="P:fatty acid biosynthetic process"/>
    <property type="evidence" value="ECO:0007669"/>
    <property type="project" value="InterPro"/>
</dbReference>
<evidence type="ECO:0000259" key="3">
    <source>
        <dbReference type="Pfam" id="PF01643"/>
    </source>
</evidence>
<protein>
    <submittedName>
        <fullName evidence="4">Acyl-CoA thioester hydrolase</fullName>
    </submittedName>
</protein>
<keyword evidence="2 4" id="KW-0378">Hydrolase</keyword>
<dbReference type="PANTHER" id="PTHR31793">
    <property type="entry name" value="4-HYDROXYBENZOYL-COA THIOESTERASE FAMILY MEMBER"/>
    <property type="match status" value="1"/>
</dbReference>